<dbReference type="PANTHER" id="PTHR11815">
    <property type="entry name" value="SUCCINYL-COA SYNTHETASE BETA CHAIN"/>
    <property type="match status" value="1"/>
</dbReference>
<keyword evidence="5 7" id="KW-0547">Nucleotide-binding</keyword>
<comment type="subunit">
    <text evidence="2">Heterooctamer of 4 alpha and 4 beta chains.</text>
</comment>
<dbReference type="PROSITE" id="PS50975">
    <property type="entry name" value="ATP_GRASP"/>
    <property type="match status" value="1"/>
</dbReference>
<evidence type="ECO:0000256" key="1">
    <source>
        <dbReference type="ARBA" id="ARBA00005064"/>
    </source>
</evidence>
<dbReference type="AlphaFoldDB" id="A0AAD9IF47"/>
<dbReference type="Pfam" id="PF08442">
    <property type="entry name" value="ATP-grasp_2"/>
    <property type="match status" value="2"/>
</dbReference>
<evidence type="ECO:0000259" key="8">
    <source>
        <dbReference type="PROSITE" id="PS50975"/>
    </source>
</evidence>
<keyword evidence="6" id="KW-0460">Magnesium</keyword>
<proteinExistence type="predicted"/>
<dbReference type="GO" id="GO:0006104">
    <property type="term" value="P:succinyl-CoA metabolic process"/>
    <property type="evidence" value="ECO:0007669"/>
    <property type="project" value="TreeGrafter"/>
</dbReference>
<keyword evidence="10" id="KW-1185">Reference proteome</keyword>
<dbReference type="InterPro" id="IPR005809">
    <property type="entry name" value="Succ_CoA_ligase-like_bsu"/>
</dbReference>
<evidence type="ECO:0000256" key="6">
    <source>
        <dbReference type="ARBA" id="ARBA00022842"/>
    </source>
</evidence>
<dbReference type="PIRSF" id="PIRSF001554">
    <property type="entry name" value="SucCS_beta"/>
    <property type="match status" value="1"/>
</dbReference>
<dbReference type="SUPFAM" id="SSF52210">
    <property type="entry name" value="Succinyl-CoA synthetase domains"/>
    <property type="match status" value="1"/>
</dbReference>
<evidence type="ECO:0000256" key="4">
    <source>
        <dbReference type="ARBA" id="ARBA00022723"/>
    </source>
</evidence>
<evidence type="ECO:0000313" key="9">
    <source>
        <dbReference type="EMBL" id="KAK2076363.1"/>
    </source>
</evidence>
<dbReference type="Gene3D" id="3.40.50.261">
    <property type="entry name" value="Succinyl-CoA synthetase domains"/>
    <property type="match status" value="1"/>
</dbReference>
<evidence type="ECO:0000256" key="7">
    <source>
        <dbReference type="PROSITE-ProRule" id="PRU00409"/>
    </source>
</evidence>
<dbReference type="Pfam" id="PF00549">
    <property type="entry name" value="Ligase_CoA"/>
    <property type="match status" value="1"/>
</dbReference>
<comment type="caution">
    <text evidence="9">The sequence shown here is derived from an EMBL/GenBank/DDBJ whole genome shotgun (WGS) entry which is preliminary data.</text>
</comment>
<organism evidence="9 10">
    <name type="scientific">Prototheca wickerhamii</name>
    <dbReference type="NCBI Taxonomy" id="3111"/>
    <lineage>
        <taxon>Eukaryota</taxon>
        <taxon>Viridiplantae</taxon>
        <taxon>Chlorophyta</taxon>
        <taxon>core chlorophytes</taxon>
        <taxon>Trebouxiophyceae</taxon>
        <taxon>Chlorellales</taxon>
        <taxon>Chlorellaceae</taxon>
        <taxon>Prototheca</taxon>
    </lineage>
</organism>
<dbReference type="Gene3D" id="3.30.1490.20">
    <property type="entry name" value="ATP-grasp fold, A domain"/>
    <property type="match status" value="1"/>
</dbReference>
<dbReference type="InterPro" id="IPR013650">
    <property type="entry name" value="ATP-grasp_succ-CoA_synth-type"/>
</dbReference>
<evidence type="ECO:0000313" key="10">
    <source>
        <dbReference type="Proteomes" id="UP001255856"/>
    </source>
</evidence>
<evidence type="ECO:0000256" key="3">
    <source>
        <dbReference type="ARBA" id="ARBA00022598"/>
    </source>
</evidence>
<dbReference type="GO" id="GO:0005739">
    <property type="term" value="C:mitochondrion"/>
    <property type="evidence" value="ECO:0007669"/>
    <property type="project" value="TreeGrafter"/>
</dbReference>
<dbReference type="Gene3D" id="3.30.470.20">
    <property type="entry name" value="ATP-grasp fold, B domain"/>
    <property type="match status" value="1"/>
</dbReference>
<keyword evidence="3" id="KW-0436">Ligase</keyword>
<reference evidence="9" key="1">
    <citation type="submission" date="2021-01" db="EMBL/GenBank/DDBJ databases">
        <authorList>
            <person name="Eckstrom K.M.E."/>
        </authorList>
    </citation>
    <scope>NUCLEOTIDE SEQUENCE</scope>
    <source>
        <strain evidence="9">UVCC 0001</strain>
    </source>
</reference>
<dbReference type="InterPro" id="IPR011761">
    <property type="entry name" value="ATP-grasp"/>
</dbReference>
<dbReference type="SUPFAM" id="SSF56059">
    <property type="entry name" value="Glutathione synthetase ATP-binding domain-like"/>
    <property type="match status" value="1"/>
</dbReference>
<dbReference type="GO" id="GO:0005524">
    <property type="term" value="F:ATP binding"/>
    <property type="evidence" value="ECO:0007669"/>
    <property type="project" value="UniProtKB-UniRule"/>
</dbReference>
<dbReference type="InterPro" id="IPR016102">
    <property type="entry name" value="Succinyl-CoA_synth-like"/>
</dbReference>
<dbReference type="EMBL" id="JASFZW010000010">
    <property type="protein sequence ID" value="KAK2076363.1"/>
    <property type="molecule type" value="Genomic_DNA"/>
</dbReference>
<gene>
    <name evidence="9" type="ORF">QBZ16_000888</name>
</gene>
<feature type="domain" description="ATP-grasp" evidence="8">
    <location>
        <begin position="35"/>
        <end position="230"/>
    </location>
</feature>
<keyword evidence="7" id="KW-0067">ATP-binding</keyword>
<name>A0AAD9IF47_PROWI</name>
<dbReference type="PROSITE" id="PS01217">
    <property type="entry name" value="SUCCINYL_COA_LIG_3"/>
    <property type="match status" value="1"/>
</dbReference>
<dbReference type="FunFam" id="3.40.50.261:FF:000001">
    <property type="entry name" value="Succinate--CoA ligase [ADP-forming] subunit beta"/>
    <property type="match status" value="1"/>
</dbReference>
<dbReference type="InterPro" id="IPR017866">
    <property type="entry name" value="Succ-CoA_synthase_bsu_CS"/>
</dbReference>
<evidence type="ECO:0000256" key="5">
    <source>
        <dbReference type="ARBA" id="ARBA00022741"/>
    </source>
</evidence>
<keyword evidence="4" id="KW-0479">Metal-binding</keyword>
<protein>
    <recommendedName>
        <fullName evidence="8">ATP-grasp domain-containing protein</fullName>
    </recommendedName>
</protein>
<dbReference type="GO" id="GO:0042709">
    <property type="term" value="C:succinate-CoA ligase complex"/>
    <property type="evidence" value="ECO:0007669"/>
    <property type="project" value="TreeGrafter"/>
</dbReference>
<dbReference type="GO" id="GO:0006099">
    <property type="term" value="P:tricarboxylic acid cycle"/>
    <property type="evidence" value="ECO:0007669"/>
    <property type="project" value="InterPro"/>
</dbReference>
<dbReference type="InterPro" id="IPR005811">
    <property type="entry name" value="SUCC_ACL_C"/>
</dbReference>
<dbReference type="Proteomes" id="UP001255856">
    <property type="component" value="Unassembled WGS sequence"/>
</dbReference>
<comment type="pathway">
    <text evidence="1">Carbohydrate metabolism; tricarboxylic acid cycle; succinate from succinyl-CoA (ligase route): step 1/1.</text>
</comment>
<dbReference type="GO" id="GO:0046872">
    <property type="term" value="F:metal ion binding"/>
    <property type="evidence" value="ECO:0007669"/>
    <property type="project" value="UniProtKB-KW"/>
</dbReference>
<accession>A0AAD9IF47</accession>
<evidence type="ECO:0000256" key="2">
    <source>
        <dbReference type="ARBA" id="ARBA00011412"/>
    </source>
</evidence>
<sequence>MLQALSRASRVGSRSLKPAQLQQLRFLNIHEYQGAELMSQNGINVPEGIPVKSLDEVPEAAKKLADADGEVVVKSQILAGGRGLGTFKNGFKGGVHIVKVEDAPEVAAKMLGQVLVTKQTGEKGKPVNTLYLAKKMQLEREISPEKIIKVKVNVFEGITKAQADEVVQGLGVQTDKEAAAKQIEALYKLFVEKDCTMVEVNPLAETKESLIAADAKLGFDDNAAFRQKDLFALADPTQEDPREVEAHKYDLNYIGLDGSIGCMVNGAGLAMATMDIIKLYGGAPANFLDVGGNASEDQVVAAFKLLTSDPQVKAILVNIFGGIMRCDVIASGIVNAAKQVGVKVPLIVRLEGTNVEEGKRILSESDVNIISAQDLDDAAKEGRRVPGVSC</sequence>
<dbReference type="PANTHER" id="PTHR11815:SF10">
    <property type="entry name" value="SUCCINATE--COA LIGASE [GDP-FORMING] SUBUNIT BETA, MITOCHONDRIAL"/>
    <property type="match status" value="1"/>
</dbReference>
<dbReference type="GO" id="GO:0004775">
    <property type="term" value="F:succinate-CoA ligase (ADP-forming) activity"/>
    <property type="evidence" value="ECO:0007669"/>
    <property type="project" value="TreeGrafter"/>
</dbReference>
<dbReference type="InterPro" id="IPR013815">
    <property type="entry name" value="ATP_grasp_subdomain_1"/>
</dbReference>